<dbReference type="Gene3D" id="1.25.40.820">
    <property type="match status" value="1"/>
</dbReference>
<evidence type="ECO:0000256" key="5">
    <source>
        <dbReference type="ARBA" id="ARBA00022801"/>
    </source>
</evidence>
<evidence type="ECO:0000256" key="13">
    <source>
        <dbReference type="SAM" id="MobiDB-lite"/>
    </source>
</evidence>
<keyword evidence="7 12" id="KW-0904">Protein phosphatase</keyword>
<reference evidence="15 16" key="1">
    <citation type="submission" date="2019-04" db="EMBL/GenBank/DDBJ databases">
        <title>Annotation for the trematode Fasciola gigantica.</title>
        <authorList>
            <person name="Choi Y.-J."/>
        </authorList>
    </citation>
    <scope>NUCLEOTIDE SEQUENCE [LARGE SCALE GENOMIC DNA]</scope>
    <source>
        <strain evidence="15">Uganda_cow_1</strain>
    </source>
</reference>
<organism evidence="15 16">
    <name type="scientific">Fasciola gigantica</name>
    <name type="common">Giant liver fluke</name>
    <dbReference type="NCBI Taxonomy" id="46835"/>
    <lineage>
        <taxon>Eukaryota</taxon>
        <taxon>Metazoa</taxon>
        <taxon>Spiralia</taxon>
        <taxon>Lophotrochozoa</taxon>
        <taxon>Platyhelminthes</taxon>
        <taxon>Trematoda</taxon>
        <taxon>Digenea</taxon>
        <taxon>Plagiorchiida</taxon>
        <taxon>Echinostomata</taxon>
        <taxon>Echinostomatoidea</taxon>
        <taxon>Fasciolidae</taxon>
        <taxon>Fasciola</taxon>
    </lineage>
</organism>
<accession>A0A504YI02</accession>
<proteinExistence type="inferred from homology"/>
<evidence type="ECO:0000256" key="8">
    <source>
        <dbReference type="ARBA" id="ARBA00023242"/>
    </source>
</evidence>
<dbReference type="OrthoDB" id="6244451at2759"/>
<dbReference type="AlphaFoldDB" id="A0A504YI02"/>
<dbReference type="InterPro" id="IPR038534">
    <property type="entry name" value="Rtr1/RPAP2_sf"/>
</dbReference>
<dbReference type="PROSITE" id="PS51479">
    <property type="entry name" value="ZF_RTR1"/>
    <property type="match status" value="1"/>
</dbReference>
<keyword evidence="6 12" id="KW-0862">Zinc</keyword>
<feature type="compositionally biased region" description="Basic and acidic residues" evidence="13">
    <location>
        <begin position="1"/>
        <end position="17"/>
    </location>
</feature>
<dbReference type="EC" id="3.1.3.16" evidence="12"/>
<dbReference type="EMBL" id="SUNJ01009875">
    <property type="protein sequence ID" value="TPP60076.1"/>
    <property type="molecule type" value="Genomic_DNA"/>
</dbReference>
<feature type="region of interest" description="Disordered" evidence="13">
    <location>
        <begin position="195"/>
        <end position="228"/>
    </location>
</feature>
<keyword evidence="3 12" id="KW-0479">Metal-binding</keyword>
<evidence type="ECO:0000313" key="15">
    <source>
        <dbReference type="EMBL" id="TPP60076.1"/>
    </source>
</evidence>
<dbReference type="STRING" id="46835.A0A504YI02"/>
<comment type="catalytic activity">
    <reaction evidence="9 12">
        <text>O-phospho-L-seryl-[protein] + H2O = L-seryl-[protein] + phosphate</text>
        <dbReference type="Rhea" id="RHEA:20629"/>
        <dbReference type="Rhea" id="RHEA-COMP:9863"/>
        <dbReference type="Rhea" id="RHEA-COMP:11604"/>
        <dbReference type="ChEBI" id="CHEBI:15377"/>
        <dbReference type="ChEBI" id="CHEBI:29999"/>
        <dbReference type="ChEBI" id="CHEBI:43474"/>
        <dbReference type="ChEBI" id="CHEBI:83421"/>
        <dbReference type="EC" id="3.1.3.16"/>
    </reaction>
</comment>
<dbReference type="GO" id="GO:0008420">
    <property type="term" value="F:RNA polymerase II CTD heptapeptide repeat phosphatase activity"/>
    <property type="evidence" value="ECO:0007669"/>
    <property type="project" value="UniProtKB-UniRule"/>
</dbReference>
<dbReference type="InterPro" id="IPR007308">
    <property type="entry name" value="Rtr1/RPAP2_dom"/>
</dbReference>
<evidence type="ECO:0000256" key="7">
    <source>
        <dbReference type="ARBA" id="ARBA00022912"/>
    </source>
</evidence>
<evidence type="ECO:0000256" key="6">
    <source>
        <dbReference type="ARBA" id="ARBA00022833"/>
    </source>
</evidence>
<evidence type="ECO:0000259" key="14">
    <source>
        <dbReference type="PROSITE" id="PS51479"/>
    </source>
</evidence>
<keyword evidence="16" id="KW-1185">Reference proteome</keyword>
<dbReference type="PANTHER" id="PTHR14732">
    <property type="entry name" value="RNA POLYMERASE II SUBUNIT B1 CTD PHOSPHATASE RPAP2-RELATED"/>
    <property type="match status" value="1"/>
</dbReference>
<evidence type="ECO:0000256" key="3">
    <source>
        <dbReference type="ARBA" id="ARBA00022723"/>
    </source>
</evidence>
<dbReference type="PANTHER" id="PTHR14732:SF0">
    <property type="entry name" value="RNA POLYMERASE II SUBUNIT B1 CTD PHOSPHATASE RPAP2-RELATED"/>
    <property type="match status" value="1"/>
</dbReference>
<comment type="catalytic activity">
    <reaction evidence="10 12">
        <text>O-phospho-L-threonyl-[protein] + H2O = L-threonyl-[protein] + phosphate</text>
        <dbReference type="Rhea" id="RHEA:47004"/>
        <dbReference type="Rhea" id="RHEA-COMP:11060"/>
        <dbReference type="Rhea" id="RHEA-COMP:11605"/>
        <dbReference type="ChEBI" id="CHEBI:15377"/>
        <dbReference type="ChEBI" id="CHEBI:30013"/>
        <dbReference type="ChEBI" id="CHEBI:43474"/>
        <dbReference type="ChEBI" id="CHEBI:61977"/>
        <dbReference type="EC" id="3.1.3.16"/>
    </reaction>
</comment>
<feature type="region of interest" description="Disordered" evidence="13">
    <location>
        <begin position="1"/>
        <end position="22"/>
    </location>
</feature>
<comment type="caution">
    <text evidence="15">The sequence shown here is derived from an EMBL/GenBank/DDBJ whole genome shotgun (WGS) entry which is preliminary data.</text>
</comment>
<keyword evidence="8 12" id="KW-0539">Nucleus</keyword>
<feature type="domain" description="RTR1-type" evidence="14">
    <location>
        <begin position="75"/>
        <end position="158"/>
    </location>
</feature>
<comment type="similarity">
    <text evidence="2 11 12">Belongs to the RPAP2 family.</text>
</comment>
<evidence type="ECO:0000313" key="16">
    <source>
        <dbReference type="Proteomes" id="UP000316759"/>
    </source>
</evidence>
<evidence type="ECO:0000256" key="9">
    <source>
        <dbReference type="ARBA" id="ARBA00047761"/>
    </source>
</evidence>
<dbReference type="GO" id="GO:0043175">
    <property type="term" value="F:RNA polymerase core enzyme binding"/>
    <property type="evidence" value="ECO:0007669"/>
    <property type="project" value="UniProtKB-UniRule"/>
</dbReference>
<protein>
    <recommendedName>
        <fullName evidence="12">RNA polymerase II subunit B1 CTD phosphatase RPAP2 homolog</fullName>
        <ecNumber evidence="12">3.1.3.16</ecNumber>
    </recommendedName>
</protein>
<dbReference type="GO" id="GO:0005737">
    <property type="term" value="C:cytoplasm"/>
    <property type="evidence" value="ECO:0007669"/>
    <property type="project" value="TreeGrafter"/>
</dbReference>
<keyword evidence="5 12" id="KW-0378">Hydrolase</keyword>
<dbReference type="Proteomes" id="UP000316759">
    <property type="component" value="Unassembled WGS sequence"/>
</dbReference>
<keyword evidence="4 12" id="KW-0863">Zinc-finger</keyword>
<evidence type="ECO:0000256" key="4">
    <source>
        <dbReference type="ARBA" id="ARBA00022771"/>
    </source>
</evidence>
<dbReference type="GO" id="GO:0005634">
    <property type="term" value="C:nucleus"/>
    <property type="evidence" value="ECO:0007669"/>
    <property type="project" value="UniProtKB-SubCell"/>
</dbReference>
<evidence type="ECO:0000256" key="11">
    <source>
        <dbReference type="PROSITE-ProRule" id="PRU00812"/>
    </source>
</evidence>
<sequence>MPLRRKESTPKTEHESVVQDQVDTSVDKIAPIPPFHGSKEDKILTRKRQALFLRQTLLIAERFSQNPVTPSMLASALPWLEREQYDDIAVERNANGNCGYALCPNPLGTSIHQVYRISSQRRRVYDATARKPFCSDWCYRAFQHVRKQVSSEPGWCRFVSNPAESAALSLLPPHASGRPGKLVLDALSRLKLEDSVSPVSSDNEGDDSDSDSLSASHSSDVCSDPPDSENHNCSGFWDSDADLLPYSRLNPTRLMSKTRRTPVETIWGKQVKVPTRNLVIERHDETQRVSTIPVPGKPVSSVTDIGSTEACDVLHDVAMRLKQWLSSKALTVLMSPNTNDSTDLQLGVPSTNAPDVENSKTFAEPVNDGGVSNSEDPLQIPGVLPLIDSVSVGTVRRRLLMEALGPCFKSFLHRMGVPSLGILYKLDRAVQYFRLTNKNVHLTRIQRAIAALALLRIMAAREPELKLLMDESQLQTFLISVHNITVDQFIRTVVQPFVPAI</sequence>
<evidence type="ECO:0000256" key="10">
    <source>
        <dbReference type="ARBA" id="ARBA00048336"/>
    </source>
</evidence>
<dbReference type="Pfam" id="PF04181">
    <property type="entry name" value="RPAP2_Rtr1"/>
    <property type="match status" value="1"/>
</dbReference>
<comment type="subcellular location">
    <subcellularLocation>
        <location evidence="1 12">Nucleus</location>
    </subcellularLocation>
</comment>
<gene>
    <name evidence="15" type="ORF">FGIG_03718</name>
</gene>
<evidence type="ECO:0000256" key="12">
    <source>
        <dbReference type="RuleBase" id="RU367080"/>
    </source>
</evidence>
<evidence type="ECO:0000256" key="1">
    <source>
        <dbReference type="ARBA" id="ARBA00004123"/>
    </source>
</evidence>
<comment type="function">
    <text evidence="12">Putative RNA polymerase II subunit B1 C-terminal domain (CTD) phosphatase involved in RNA polymerase II transcription regulation.</text>
</comment>
<name>A0A504YI02_FASGI</name>
<feature type="compositionally biased region" description="Low complexity" evidence="13">
    <location>
        <begin position="211"/>
        <end position="224"/>
    </location>
</feature>
<dbReference type="InterPro" id="IPR039693">
    <property type="entry name" value="Rtr1/RPAP2"/>
</dbReference>
<dbReference type="GO" id="GO:0008270">
    <property type="term" value="F:zinc ion binding"/>
    <property type="evidence" value="ECO:0007669"/>
    <property type="project" value="UniProtKB-KW"/>
</dbReference>
<evidence type="ECO:0000256" key="2">
    <source>
        <dbReference type="ARBA" id="ARBA00005676"/>
    </source>
</evidence>